<accession>A0A7S3EZU3</accession>
<feature type="region of interest" description="Disordered" evidence="4">
    <location>
        <begin position="257"/>
        <end position="340"/>
    </location>
</feature>
<protein>
    <recommendedName>
        <fullName evidence="5">Band 7 domain-containing protein</fullName>
    </recommendedName>
</protein>
<dbReference type="InterPro" id="IPR001972">
    <property type="entry name" value="Stomatin_HflK_fam"/>
</dbReference>
<dbReference type="AlphaFoldDB" id="A0A7S3EZU3"/>
<feature type="domain" description="Band 7" evidence="5">
    <location>
        <begin position="1"/>
        <end position="125"/>
    </location>
</feature>
<comment type="similarity">
    <text evidence="2">Belongs to the band 7/mec-2 family.</text>
</comment>
<dbReference type="PANTHER" id="PTHR43327">
    <property type="entry name" value="STOMATIN-LIKE PROTEIN 2, MITOCHONDRIAL"/>
    <property type="match status" value="1"/>
</dbReference>
<dbReference type="GO" id="GO:0098552">
    <property type="term" value="C:side of membrane"/>
    <property type="evidence" value="ECO:0007669"/>
    <property type="project" value="UniProtKB-ARBA"/>
</dbReference>
<dbReference type="GO" id="GO:0005739">
    <property type="term" value="C:mitochondrion"/>
    <property type="evidence" value="ECO:0007669"/>
    <property type="project" value="UniProtKB-SubCell"/>
</dbReference>
<dbReference type="Pfam" id="PF01145">
    <property type="entry name" value="Band_7"/>
    <property type="match status" value="1"/>
</dbReference>
<dbReference type="InterPro" id="IPR001107">
    <property type="entry name" value="Band_7"/>
</dbReference>
<feature type="compositionally biased region" description="Basic and acidic residues" evidence="4">
    <location>
        <begin position="327"/>
        <end position="340"/>
    </location>
</feature>
<evidence type="ECO:0000313" key="6">
    <source>
        <dbReference type="EMBL" id="CAE0118595.1"/>
    </source>
</evidence>
<evidence type="ECO:0000256" key="2">
    <source>
        <dbReference type="ARBA" id="ARBA00008164"/>
    </source>
</evidence>
<keyword evidence="3" id="KW-0496">Mitochondrion</keyword>
<dbReference type="InterPro" id="IPR050710">
    <property type="entry name" value="Band7/mec-2_domain"/>
</dbReference>
<comment type="subcellular location">
    <subcellularLocation>
        <location evidence="1">Mitochondrion</location>
    </subcellularLocation>
</comment>
<evidence type="ECO:0000256" key="4">
    <source>
        <dbReference type="SAM" id="MobiDB-lite"/>
    </source>
</evidence>
<dbReference type="Gene3D" id="3.30.479.30">
    <property type="entry name" value="Band 7 domain"/>
    <property type="match status" value="1"/>
</dbReference>
<sequence>MHRIRYVYSLKEEALSVPSQTAITKDNVNISIDGVLYVKVVDAYKAAYGVDDPHYAITQLAQTTMRSEIGKLTLDKTFEERDSLNASIVATINAAASDWGIACLRYEIRDITPPASVRTAMEMQAEAERRKRALVLDSEGERDAEVNIAKGKQLAAVLASEAAMQERINIGRGEASAIEANADASAKAIKALAAAISAGGGMEASTLRVAEQYISAFGCLAKGGNTLVVPANTADVGSMVAQALSIYKTLSPGGVSAAERGSASSLGGSPGSITPPAGSATEGLLDSPRSATAADVEARDGQADGQAVEGAEAAAVQRGLGVGDGGETDHRGGEDVKLRK</sequence>
<dbReference type="PANTHER" id="PTHR43327:SF10">
    <property type="entry name" value="STOMATIN-LIKE PROTEIN 2, MITOCHONDRIAL"/>
    <property type="match status" value="1"/>
</dbReference>
<gene>
    <name evidence="6" type="ORF">HERI1096_LOCUS19294</name>
</gene>
<dbReference type="SMART" id="SM00244">
    <property type="entry name" value="PHB"/>
    <property type="match status" value="1"/>
</dbReference>
<dbReference type="Pfam" id="PF16200">
    <property type="entry name" value="Band_7_C"/>
    <property type="match status" value="1"/>
</dbReference>
<dbReference type="GO" id="GO:0007005">
    <property type="term" value="P:mitochondrion organization"/>
    <property type="evidence" value="ECO:0007669"/>
    <property type="project" value="TreeGrafter"/>
</dbReference>
<feature type="compositionally biased region" description="Low complexity" evidence="4">
    <location>
        <begin position="303"/>
        <end position="317"/>
    </location>
</feature>
<organism evidence="6">
    <name type="scientific">Haptolina ericina</name>
    <dbReference type="NCBI Taxonomy" id="156174"/>
    <lineage>
        <taxon>Eukaryota</taxon>
        <taxon>Haptista</taxon>
        <taxon>Haptophyta</taxon>
        <taxon>Prymnesiophyceae</taxon>
        <taxon>Prymnesiales</taxon>
        <taxon>Prymnesiaceae</taxon>
        <taxon>Haptolina</taxon>
    </lineage>
</organism>
<evidence type="ECO:0000256" key="3">
    <source>
        <dbReference type="ARBA" id="ARBA00023128"/>
    </source>
</evidence>
<dbReference type="SUPFAM" id="SSF117892">
    <property type="entry name" value="Band 7/SPFH domain"/>
    <property type="match status" value="1"/>
</dbReference>
<dbReference type="FunFam" id="3.30.479.30:FF:000004">
    <property type="entry name" value="Putative membrane protease family, stomatin"/>
    <property type="match status" value="1"/>
</dbReference>
<name>A0A7S3EZU3_9EUKA</name>
<dbReference type="EMBL" id="HBHX01034817">
    <property type="protein sequence ID" value="CAE0118595.1"/>
    <property type="molecule type" value="Transcribed_RNA"/>
</dbReference>
<dbReference type="InterPro" id="IPR032435">
    <property type="entry name" value="STML2-like_C"/>
</dbReference>
<dbReference type="InterPro" id="IPR036013">
    <property type="entry name" value="Band_7/SPFH_dom_sf"/>
</dbReference>
<dbReference type="PRINTS" id="PR00721">
    <property type="entry name" value="STOMATIN"/>
</dbReference>
<reference evidence="6" key="1">
    <citation type="submission" date="2021-01" db="EMBL/GenBank/DDBJ databases">
        <authorList>
            <person name="Corre E."/>
            <person name="Pelletier E."/>
            <person name="Niang G."/>
            <person name="Scheremetjew M."/>
            <person name="Finn R."/>
            <person name="Kale V."/>
            <person name="Holt S."/>
            <person name="Cochrane G."/>
            <person name="Meng A."/>
            <person name="Brown T."/>
            <person name="Cohen L."/>
        </authorList>
    </citation>
    <scope>NUCLEOTIDE SEQUENCE</scope>
    <source>
        <strain evidence="6">CCMP281</strain>
    </source>
</reference>
<evidence type="ECO:0000256" key="1">
    <source>
        <dbReference type="ARBA" id="ARBA00004173"/>
    </source>
</evidence>
<evidence type="ECO:0000259" key="5">
    <source>
        <dbReference type="SMART" id="SM00244"/>
    </source>
</evidence>
<dbReference type="GO" id="GO:0005886">
    <property type="term" value="C:plasma membrane"/>
    <property type="evidence" value="ECO:0007669"/>
    <property type="project" value="UniProtKB-ARBA"/>
</dbReference>
<proteinExistence type="inferred from homology"/>
<dbReference type="CDD" id="cd08829">
    <property type="entry name" value="SPFH_paraslipin"/>
    <property type="match status" value="1"/>
</dbReference>